<feature type="region of interest" description="Disordered" evidence="8">
    <location>
        <begin position="52"/>
        <end position="78"/>
    </location>
</feature>
<dbReference type="PANTHER" id="PTHR14211:SF7">
    <property type="entry name" value="RIBOSOME BIOGENESIS PROTEIN NOP53"/>
    <property type="match status" value="1"/>
</dbReference>
<feature type="coiled-coil region" evidence="7">
    <location>
        <begin position="118"/>
        <end position="145"/>
    </location>
</feature>
<evidence type="ECO:0000313" key="10">
    <source>
        <dbReference type="Proteomes" id="UP001370490"/>
    </source>
</evidence>
<feature type="compositionally biased region" description="Acidic residues" evidence="8">
    <location>
        <begin position="58"/>
        <end position="67"/>
    </location>
</feature>
<accession>A0AAN8UKU8</accession>
<name>A0AAN8UKU8_9MAGN</name>
<keyword evidence="10" id="KW-1185">Reference proteome</keyword>
<proteinExistence type="inferred from homology"/>
<dbReference type="InterPro" id="IPR011687">
    <property type="entry name" value="Nop53/GLTSCR2"/>
</dbReference>
<keyword evidence="6" id="KW-0539">Nucleus</keyword>
<keyword evidence="5" id="KW-0690">Ribosome biogenesis</keyword>
<dbReference type="AlphaFoldDB" id="A0AAN8UKU8"/>
<sequence length="145" mass="16757">MWIRVNFRISKSSEIPAVEVESPGCSYNPLFESHQDSLAHAVVKEMEKVYKGELGPEPVDDGDDDVKEENLDQHGDAEVEKEPDFLMLGCFNFLPSKTKRVTRVELNRRARRNKMLKAKVEARKLKELSKEIDRILQEIAEEEKE</sequence>
<dbReference type="GO" id="GO:0005654">
    <property type="term" value="C:nucleoplasm"/>
    <property type="evidence" value="ECO:0007669"/>
    <property type="project" value="UniProtKB-SubCell"/>
</dbReference>
<gene>
    <name evidence="9" type="ORF">RJ641_018116</name>
</gene>
<dbReference type="EMBL" id="JBAMMX010000023">
    <property type="protein sequence ID" value="KAK6917365.1"/>
    <property type="molecule type" value="Genomic_DNA"/>
</dbReference>
<protein>
    <recommendedName>
        <fullName evidence="4">Ribosome biogenesis protein NOP53</fullName>
    </recommendedName>
</protein>
<evidence type="ECO:0000256" key="4">
    <source>
        <dbReference type="ARBA" id="ARBA00018339"/>
    </source>
</evidence>
<dbReference type="GO" id="GO:0000027">
    <property type="term" value="P:ribosomal large subunit assembly"/>
    <property type="evidence" value="ECO:0007669"/>
    <property type="project" value="TreeGrafter"/>
</dbReference>
<comment type="subcellular location">
    <subcellularLocation>
        <location evidence="1">Nucleus</location>
        <location evidence="1">Nucleolus</location>
    </subcellularLocation>
    <subcellularLocation>
        <location evidence="2">Nucleus</location>
        <location evidence="2">Nucleoplasm</location>
    </subcellularLocation>
</comment>
<evidence type="ECO:0000256" key="1">
    <source>
        <dbReference type="ARBA" id="ARBA00004604"/>
    </source>
</evidence>
<dbReference type="GO" id="GO:0006364">
    <property type="term" value="P:rRNA processing"/>
    <property type="evidence" value="ECO:0007669"/>
    <property type="project" value="TreeGrafter"/>
</dbReference>
<evidence type="ECO:0000256" key="8">
    <source>
        <dbReference type="SAM" id="MobiDB-lite"/>
    </source>
</evidence>
<dbReference type="GO" id="GO:0008097">
    <property type="term" value="F:5S rRNA binding"/>
    <property type="evidence" value="ECO:0007669"/>
    <property type="project" value="TreeGrafter"/>
</dbReference>
<evidence type="ECO:0000313" key="9">
    <source>
        <dbReference type="EMBL" id="KAK6917365.1"/>
    </source>
</evidence>
<evidence type="ECO:0000256" key="3">
    <source>
        <dbReference type="ARBA" id="ARBA00008838"/>
    </source>
</evidence>
<evidence type="ECO:0000256" key="6">
    <source>
        <dbReference type="ARBA" id="ARBA00023242"/>
    </source>
</evidence>
<evidence type="ECO:0000256" key="7">
    <source>
        <dbReference type="SAM" id="Coils"/>
    </source>
</evidence>
<organism evidence="9 10">
    <name type="scientific">Dillenia turbinata</name>
    <dbReference type="NCBI Taxonomy" id="194707"/>
    <lineage>
        <taxon>Eukaryota</taxon>
        <taxon>Viridiplantae</taxon>
        <taxon>Streptophyta</taxon>
        <taxon>Embryophyta</taxon>
        <taxon>Tracheophyta</taxon>
        <taxon>Spermatophyta</taxon>
        <taxon>Magnoliopsida</taxon>
        <taxon>eudicotyledons</taxon>
        <taxon>Gunneridae</taxon>
        <taxon>Pentapetalae</taxon>
        <taxon>Dilleniales</taxon>
        <taxon>Dilleniaceae</taxon>
        <taxon>Dillenia</taxon>
    </lineage>
</organism>
<dbReference type="PANTHER" id="PTHR14211">
    <property type="entry name" value="GLIOMA SUPPRESSOR CANDIDATE REGION GENE 2"/>
    <property type="match status" value="1"/>
</dbReference>
<dbReference type="Proteomes" id="UP001370490">
    <property type="component" value="Unassembled WGS sequence"/>
</dbReference>
<feature type="compositionally biased region" description="Basic and acidic residues" evidence="8">
    <location>
        <begin position="68"/>
        <end position="78"/>
    </location>
</feature>
<keyword evidence="7" id="KW-0175">Coiled coil</keyword>
<reference evidence="9 10" key="1">
    <citation type="submission" date="2023-12" db="EMBL/GenBank/DDBJ databases">
        <title>A high-quality genome assembly for Dillenia turbinata (Dilleniales).</title>
        <authorList>
            <person name="Chanderbali A."/>
        </authorList>
    </citation>
    <scope>NUCLEOTIDE SEQUENCE [LARGE SCALE GENOMIC DNA]</scope>
    <source>
        <strain evidence="9">LSX21</strain>
        <tissue evidence="9">Leaf</tissue>
    </source>
</reference>
<dbReference type="Pfam" id="PF07767">
    <property type="entry name" value="Nop53"/>
    <property type="match status" value="1"/>
</dbReference>
<evidence type="ECO:0000256" key="5">
    <source>
        <dbReference type="ARBA" id="ARBA00022517"/>
    </source>
</evidence>
<comment type="similarity">
    <text evidence="3">Belongs to the NOP53 family.</text>
</comment>
<evidence type="ECO:0000256" key="2">
    <source>
        <dbReference type="ARBA" id="ARBA00004642"/>
    </source>
</evidence>
<dbReference type="GO" id="GO:0005730">
    <property type="term" value="C:nucleolus"/>
    <property type="evidence" value="ECO:0007669"/>
    <property type="project" value="UniProtKB-SubCell"/>
</dbReference>
<comment type="caution">
    <text evidence="9">The sequence shown here is derived from an EMBL/GenBank/DDBJ whole genome shotgun (WGS) entry which is preliminary data.</text>
</comment>